<evidence type="ECO:0000313" key="1">
    <source>
        <dbReference type="EMBL" id="JAA89362.1"/>
    </source>
</evidence>
<dbReference type="EMBL" id="GAIX01003198">
    <property type="protein sequence ID" value="JAA89362.1"/>
    <property type="molecule type" value="Transcribed_RNA"/>
</dbReference>
<feature type="non-terminal residue" evidence="1">
    <location>
        <position position="81"/>
    </location>
</feature>
<proteinExistence type="predicted"/>
<dbReference type="AlphaFoldDB" id="S4PYJ1"/>
<sequence length="81" mass="9192">MRTFNNIYKRLARQDKHSSNFSRYQHKCLTNCSDTSFFVKSKSAALPRCRISIVVLDSSCFMWCITFGSGRGCVGLATGRE</sequence>
<protein>
    <submittedName>
        <fullName evidence="1">Uncharacterized protein</fullName>
    </submittedName>
</protein>
<reference evidence="1" key="1">
    <citation type="journal article" date="2013" name="BMC Genomics">
        <title>Unscrambling butterfly oogenesis.</title>
        <authorList>
            <person name="Carter J.M."/>
            <person name="Baker S.C."/>
            <person name="Pink R."/>
            <person name="Carter D.R."/>
            <person name="Collins A."/>
            <person name="Tomlin J."/>
            <person name="Gibbs M."/>
            <person name="Breuker C.J."/>
        </authorList>
    </citation>
    <scope>NUCLEOTIDE SEQUENCE</scope>
    <source>
        <tissue evidence="1">Ovary</tissue>
    </source>
</reference>
<accession>S4PYJ1</accession>
<organism evidence="1">
    <name type="scientific">Pararge aegeria</name>
    <name type="common">speckled wood butterfly</name>
    <dbReference type="NCBI Taxonomy" id="116150"/>
    <lineage>
        <taxon>Eukaryota</taxon>
        <taxon>Metazoa</taxon>
        <taxon>Ecdysozoa</taxon>
        <taxon>Arthropoda</taxon>
        <taxon>Hexapoda</taxon>
        <taxon>Insecta</taxon>
        <taxon>Pterygota</taxon>
        <taxon>Neoptera</taxon>
        <taxon>Endopterygota</taxon>
        <taxon>Lepidoptera</taxon>
        <taxon>Glossata</taxon>
        <taxon>Ditrysia</taxon>
        <taxon>Papilionoidea</taxon>
        <taxon>Nymphalidae</taxon>
        <taxon>Satyrinae</taxon>
        <taxon>Satyrini</taxon>
        <taxon>Parargina</taxon>
        <taxon>Pararge</taxon>
    </lineage>
</organism>
<reference evidence="1" key="2">
    <citation type="submission" date="2013-05" db="EMBL/GenBank/DDBJ databases">
        <authorList>
            <person name="Carter J.-M."/>
            <person name="Baker S.C."/>
            <person name="Pink R."/>
            <person name="Carter D.R.F."/>
            <person name="Collins A."/>
            <person name="Tomlin J."/>
            <person name="Gibbs M."/>
            <person name="Breuker C.J."/>
        </authorList>
    </citation>
    <scope>NUCLEOTIDE SEQUENCE</scope>
    <source>
        <tissue evidence="1">Ovary</tissue>
    </source>
</reference>
<name>S4PYJ1_9NEOP</name>